<keyword evidence="1" id="KW-1133">Transmembrane helix</keyword>
<evidence type="ECO:0000313" key="3">
    <source>
        <dbReference type="Proteomes" id="UP000824265"/>
    </source>
</evidence>
<protein>
    <submittedName>
        <fullName evidence="2">Uncharacterized protein</fullName>
    </submittedName>
</protein>
<keyword evidence="1" id="KW-0472">Membrane</keyword>
<reference evidence="2" key="2">
    <citation type="submission" date="2021-04" db="EMBL/GenBank/DDBJ databases">
        <authorList>
            <person name="Gilroy R."/>
        </authorList>
    </citation>
    <scope>NUCLEOTIDE SEQUENCE</scope>
    <source>
        <strain evidence="2">CHK195-6426</strain>
    </source>
</reference>
<reference evidence="2" key="1">
    <citation type="journal article" date="2021" name="PeerJ">
        <title>Extensive microbial diversity within the chicken gut microbiome revealed by metagenomics and culture.</title>
        <authorList>
            <person name="Gilroy R."/>
            <person name="Ravi A."/>
            <person name="Getino M."/>
            <person name="Pursley I."/>
            <person name="Horton D.L."/>
            <person name="Alikhan N.F."/>
            <person name="Baker D."/>
            <person name="Gharbi K."/>
            <person name="Hall N."/>
            <person name="Watson M."/>
            <person name="Adriaenssens E.M."/>
            <person name="Foster-Nyarko E."/>
            <person name="Jarju S."/>
            <person name="Secka A."/>
            <person name="Antonio M."/>
            <person name="Oren A."/>
            <person name="Chaudhuri R.R."/>
            <person name="La Ragione R."/>
            <person name="Hildebrand F."/>
            <person name="Pallen M.J."/>
        </authorList>
    </citation>
    <scope>NUCLEOTIDE SEQUENCE</scope>
    <source>
        <strain evidence="2">CHK195-6426</strain>
    </source>
</reference>
<feature type="transmembrane region" description="Helical" evidence="1">
    <location>
        <begin position="234"/>
        <end position="260"/>
    </location>
</feature>
<gene>
    <name evidence="2" type="ORF">H9742_01945</name>
</gene>
<sequence>MIKKVGRMALLLLGSAVLGTLLLVLAFCLPVERMRENVAVSVDSMIKDPEEVADNAFAQYVWSEKETYTDAIMVQNAIERIPGKNVFEEAMWVYHTDLEEEVWTPEASLKAFLSEEGMEQSYLHEYSRYWHGYLIYLKPLLLIFSWSQIVMLGIVLQVLLMGAVLFASIKRGTPGVGAAMLIGFLFMKPVLVLCSLTMSVCWIITLAVLLIMLLCHSKIEAGKRYPELFLLTGILTSYFDFLTYPVVTLGFPLCAYFLLAERESIKKGLQKVIGYSFCWGVGYVGMWALKWIIADVTLHTGTIKDAAWSIIGRTEAIGGRPRMNGGFYVIGLNLQEYKWMIYPAAAGLLLLVSLALFFLAARKLSVRAALEIVIPCVVIFCIPFAWIVVVQHHSALHARFTFRILSVAAVAVSCMGIKLFKSLRKSEKSLKNQLHCKMKCDKS</sequence>
<feature type="transmembrane region" description="Helical" evidence="1">
    <location>
        <begin position="143"/>
        <end position="169"/>
    </location>
</feature>
<organism evidence="2 3">
    <name type="scientific">Candidatus Acetatifactor stercoripullorum</name>
    <dbReference type="NCBI Taxonomy" id="2838414"/>
    <lineage>
        <taxon>Bacteria</taxon>
        <taxon>Bacillati</taxon>
        <taxon>Bacillota</taxon>
        <taxon>Clostridia</taxon>
        <taxon>Lachnospirales</taxon>
        <taxon>Lachnospiraceae</taxon>
        <taxon>Acetatifactor</taxon>
    </lineage>
</organism>
<dbReference type="Proteomes" id="UP000824265">
    <property type="component" value="Unassembled WGS sequence"/>
</dbReference>
<dbReference type="AlphaFoldDB" id="A0A9D1UBG1"/>
<comment type="caution">
    <text evidence="2">The sequence shown here is derived from an EMBL/GenBank/DDBJ whole genome shotgun (WGS) entry which is preliminary data.</text>
</comment>
<feature type="transmembrane region" description="Helical" evidence="1">
    <location>
        <begin position="368"/>
        <end position="388"/>
    </location>
</feature>
<feature type="transmembrane region" description="Helical" evidence="1">
    <location>
        <begin position="400"/>
        <end position="420"/>
    </location>
</feature>
<evidence type="ECO:0000256" key="1">
    <source>
        <dbReference type="SAM" id="Phobius"/>
    </source>
</evidence>
<evidence type="ECO:0000313" key="2">
    <source>
        <dbReference type="EMBL" id="HIW80280.1"/>
    </source>
</evidence>
<feature type="transmembrane region" description="Helical" evidence="1">
    <location>
        <begin position="190"/>
        <end position="214"/>
    </location>
</feature>
<dbReference type="EMBL" id="DXGH01000010">
    <property type="protein sequence ID" value="HIW80280.1"/>
    <property type="molecule type" value="Genomic_DNA"/>
</dbReference>
<feature type="transmembrane region" description="Helical" evidence="1">
    <location>
        <begin position="272"/>
        <end position="293"/>
    </location>
</feature>
<proteinExistence type="predicted"/>
<feature type="transmembrane region" description="Helical" evidence="1">
    <location>
        <begin position="339"/>
        <end position="361"/>
    </location>
</feature>
<keyword evidence="1" id="KW-0812">Transmembrane</keyword>
<name>A0A9D1UBG1_9FIRM</name>
<accession>A0A9D1UBG1</accession>